<reference evidence="2 3" key="3">
    <citation type="journal article" date="2013" name="Rice">
        <title>Improvement of the Oryza sativa Nipponbare reference genome using next generation sequence and optical map data.</title>
        <authorList>
            <person name="Kawahara Y."/>
            <person name="de la Bastide M."/>
            <person name="Hamilton J.P."/>
            <person name="Kanamori H."/>
            <person name="McCombie W.R."/>
            <person name="Ouyang S."/>
            <person name="Schwartz D.C."/>
            <person name="Tanaka T."/>
            <person name="Wu J."/>
            <person name="Zhou S."/>
            <person name="Childs K.L."/>
            <person name="Davidson R.M."/>
            <person name="Lin H."/>
            <person name="Quesada-Ocampo L."/>
            <person name="Vaillancourt B."/>
            <person name="Sakai H."/>
            <person name="Lee S.S."/>
            <person name="Kim J."/>
            <person name="Numa H."/>
            <person name="Itoh T."/>
            <person name="Buell C.R."/>
            <person name="Matsumoto T."/>
        </authorList>
    </citation>
    <scope>NUCLEOTIDE SEQUENCE [LARGE SCALE GENOMIC DNA]</scope>
    <source>
        <strain evidence="3">cv. Nipponbare</strain>
    </source>
</reference>
<evidence type="ECO:0000313" key="3">
    <source>
        <dbReference type="Proteomes" id="UP000059680"/>
    </source>
</evidence>
<feature type="compositionally biased region" description="Basic and acidic residues" evidence="1">
    <location>
        <begin position="67"/>
        <end position="76"/>
    </location>
</feature>
<sequence>YLEPLLGGAPVTGGEDDGVEGVAPAVGELDVAAADALDAGRHDADLPGPDLGEGADVEHRVRRRGHLHGERPDGRPPEPVPRGVAAEHDGAHEQHNLVHRPRRQVPLQRHPHAPDLPAHQVHL</sequence>
<dbReference type="AlphaFoldDB" id="A0A0P0V0Z8"/>
<proteinExistence type="predicted"/>
<keyword evidence="3" id="KW-1185">Reference proteome</keyword>
<dbReference type="Proteomes" id="UP000059680">
    <property type="component" value="Chromosome 1"/>
</dbReference>
<organism evidence="2 3">
    <name type="scientific">Oryza sativa subsp. japonica</name>
    <name type="common">Rice</name>
    <dbReference type="NCBI Taxonomy" id="39947"/>
    <lineage>
        <taxon>Eukaryota</taxon>
        <taxon>Viridiplantae</taxon>
        <taxon>Streptophyta</taxon>
        <taxon>Embryophyta</taxon>
        <taxon>Tracheophyta</taxon>
        <taxon>Spermatophyta</taxon>
        <taxon>Magnoliopsida</taxon>
        <taxon>Liliopsida</taxon>
        <taxon>Poales</taxon>
        <taxon>Poaceae</taxon>
        <taxon>BOP clade</taxon>
        <taxon>Oryzoideae</taxon>
        <taxon>Oryzeae</taxon>
        <taxon>Oryzinae</taxon>
        <taxon>Oryza</taxon>
        <taxon>Oryza sativa</taxon>
    </lineage>
</organism>
<feature type="compositionally biased region" description="Basic and acidic residues" evidence="1">
    <location>
        <begin position="85"/>
        <end position="96"/>
    </location>
</feature>
<evidence type="ECO:0000313" key="2">
    <source>
        <dbReference type="EMBL" id="BAS71530.1"/>
    </source>
</evidence>
<reference evidence="3" key="1">
    <citation type="journal article" date="2005" name="Nature">
        <title>The map-based sequence of the rice genome.</title>
        <authorList>
            <consortium name="International rice genome sequencing project (IRGSP)"/>
            <person name="Matsumoto T."/>
            <person name="Wu J."/>
            <person name="Kanamori H."/>
            <person name="Katayose Y."/>
            <person name="Fujisawa M."/>
            <person name="Namiki N."/>
            <person name="Mizuno H."/>
            <person name="Yamamoto K."/>
            <person name="Antonio B.A."/>
            <person name="Baba T."/>
            <person name="Sakata K."/>
            <person name="Nagamura Y."/>
            <person name="Aoki H."/>
            <person name="Arikawa K."/>
            <person name="Arita K."/>
            <person name="Bito T."/>
            <person name="Chiden Y."/>
            <person name="Fujitsuka N."/>
            <person name="Fukunaka R."/>
            <person name="Hamada M."/>
            <person name="Harada C."/>
            <person name="Hayashi A."/>
            <person name="Hijishita S."/>
            <person name="Honda M."/>
            <person name="Hosokawa S."/>
            <person name="Ichikawa Y."/>
            <person name="Idonuma A."/>
            <person name="Iijima M."/>
            <person name="Ikeda M."/>
            <person name="Ikeno M."/>
            <person name="Ito K."/>
            <person name="Ito S."/>
            <person name="Ito T."/>
            <person name="Ito Y."/>
            <person name="Ito Y."/>
            <person name="Iwabuchi A."/>
            <person name="Kamiya K."/>
            <person name="Karasawa W."/>
            <person name="Kurita K."/>
            <person name="Katagiri S."/>
            <person name="Kikuta A."/>
            <person name="Kobayashi H."/>
            <person name="Kobayashi N."/>
            <person name="Machita K."/>
            <person name="Maehara T."/>
            <person name="Masukawa M."/>
            <person name="Mizubayashi T."/>
            <person name="Mukai Y."/>
            <person name="Nagasaki H."/>
            <person name="Nagata Y."/>
            <person name="Naito S."/>
            <person name="Nakashima M."/>
            <person name="Nakama Y."/>
            <person name="Nakamichi Y."/>
            <person name="Nakamura M."/>
            <person name="Meguro A."/>
            <person name="Negishi M."/>
            <person name="Ohta I."/>
            <person name="Ohta T."/>
            <person name="Okamoto M."/>
            <person name="Ono N."/>
            <person name="Saji S."/>
            <person name="Sakaguchi M."/>
            <person name="Sakai K."/>
            <person name="Shibata M."/>
            <person name="Shimokawa T."/>
            <person name="Song J."/>
            <person name="Takazaki Y."/>
            <person name="Terasawa K."/>
            <person name="Tsugane M."/>
            <person name="Tsuji K."/>
            <person name="Ueda S."/>
            <person name="Waki K."/>
            <person name="Yamagata H."/>
            <person name="Yamamoto M."/>
            <person name="Yamamoto S."/>
            <person name="Yamane H."/>
            <person name="Yoshiki S."/>
            <person name="Yoshihara R."/>
            <person name="Yukawa K."/>
            <person name="Zhong H."/>
            <person name="Yano M."/>
            <person name="Yuan Q."/>
            <person name="Ouyang S."/>
            <person name="Liu J."/>
            <person name="Jones K.M."/>
            <person name="Gansberger K."/>
            <person name="Moffat K."/>
            <person name="Hill J."/>
            <person name="Bera J."/>
            <person name="Fadrosh D."/>
            <person name="Jin S."/>
            <person name="Johri S."/>
            <person name="Kim M."/>
            <person name="Overton L."/>
            <person name="Reardon M."/>
            <person name="Tsitrin T."/>
            <person name="Vuong H."/>
            <person name="Weaver B."/>
            <person name="Ciecko A."/>
            <person name="Tallon L."/>
            <person name="Jackson J."/>
            <person name="Pai G."/>
            <person name="Aken S.V."/>
            <person name="Utterback T."/>
            <person name="Reidmuller S."/>
            <person name="Feldblyum T."/>
            <person name="Hsiao J."/>
            <person name="Zismann V."/>
            <person name="Iobst S."/>
            <person name="de Vazeille A.R."/>
            <person name="Buell C.R."/>
            <person name="Ying K."/>
            <person name="Li Y."/>
            <person name="Lu T."/>
            <person name="Huang Y."/>
            <person name="Zhao Q."/>
            <person name="Feng Q."/>
            <person name="Zhang L."/>
            <person name="Zhu J."/>
            <person name="Weng Q."/>
            <person name="Mu J."/>
            <person name="Lu Y."/>
            <person name="Fan D."/>
            <person name="Liu Y."/>
            <person name="Guan J."/>
            <person name="Zhang Y."/>
            <person name="Yu S."/>
            <person name="Liu X."/>
            <person name="Zhang Y."/>
            <person name="Hong G."/>
            <person name="Han B."/>
            <person name="Choisne N."/>
            <person name="Demange N."/>
            <person name="Orjeda G."/>
            <person name="Samain S."/>
            <person name="Cattolico L."/>
            <person name="Pelletier E."/>
            <person name="Couloux A."/>
            <person name="Segurens B."/>
            <person name="Wincker P."/>
            <person name="D'Hont A."/>
            <person name="Scarpelli C."/>
            <person name="Weissenbach J."/>
            <person name="Salanoubat M."/>
            <person name="Quetier F."/>
            <person name="Yu Y."/>
            <person name="Kim H.R."/>
            <person name="Rambo T."/>
            <person name="Currie J."/>
            <person name="Collura K."/>
            <person name="Luo M."/>
            <person name="Yang T."/>
            <person name="Ammiraju J.S.S."/>
            <person name="Engler F."/>
            <person name="Soderlund C."/>
            <person name="Wing R.A."/>
            <person name="Palmer L.E."/>
            <person name="de la Bastide M."/>
            <person name="Spiegel L."/>
            <person name="Nascimento L."/>
            <person name="Zutavern T."/>
            <person name="O'Shaughnessy A."/>
            <person name="Dike S."/>
            <person name="Dedhia N."/>
            <person name="Preston R."/>
            <person name="Balija V."/>
            <person name="McCombie W.R."/>
            <person name="Chow T."/>
            <person name="Chen H."/>
            <person name="Chung M."/>
            <person name="Chen C."/>
            <person name="Shaw J."/>
            <person name="Wu H."/>
            <person name="Hsiao K."/>
            <person name="Chao Y."/>
            <person name="Chu M."/>
            <person name="Cheng C."/>
            <person name="Hour A."/>
            <person name="Lee P."/>
            <person name="Lin S."/>
            <person name="Lin Y."/>
            <person name="Liou J."/>
            <person name="Liu S."/>
            <person name="Hsing Y."/>
            <person name="Raghuvanshi S."/>
            <person name="Mohanty A."/>
            <person name="Bharti A.K."/>
            <person name="Gaur A."/>
            <person name="Gupta V."/>
            <person name="Kumar D."/>
            <person name="Ravi V."/>
            <person name="Vij S."/>
            <person name="Kapur A."/>
            <person name="Khurana P."/>
            <person name="Khurana P."/>
            <person name="Khurana J.P."/>
            <person name="Tyagi A.K."/>
            <person name="Gaikwad K."/>
            <person name="Singh A."/>
            <person name="Dalal V."/>
            <person name="Srivastava S."/>
            <person name="Dixit A."/>
            <person name="Pal A.K."/>
            <person name="Ghazi I.A."/>
            <person name="Yadav M."/>
            <person name="Pandit A."/>
            <person name="Bhargava A."/>
            <person name="Sureshbabu K."/>
            <person name="Batra K."/>
            <person name="Sharma T.R."/>
            <person name="Mohapatra T."/>
            <person name="Singh N.K."/>
            <person name="Messing J."/>
            <person name="Nelson A.B."/>
            <person name="Fuks G."/>
            <person name="Kavchok S."/>
            <person name="Keizer G."/>
            <person name="Linton E."/>
            <person name="Llaca V."/>
            <person name="Song R."/>
            <person name="Tanyolac B."/>
            <person name="Young S."/>
            <person name="Ho-Il K."/>
            <person name="Hahn J.H."/>
            <person name="Sangsakoo G."/>
            <person name="Vanavichit A."/>
            <person name="de Mattos Luiz.A.T."/>
            <person name="Zimmer P.D."/>
            <person name="Malone G."/>
            <person name="Dellagostin O."/>
            <person name="de Oliveira A.C."/>
            <person name="Bevan M."/>
            <person name="Bancroft I."/>
            <person name="Minx P."/>
            <person name="Cordum H."/>
            <person name="Wilson R."/>
            <person name="Cheng Z."/>
            <person name="Jin W."/>
            <person name="Jiang J."/>
            <person name="Leong S.A."/>
            <person name="Iwama H."/>
            <person name="Gojobori T."/>
            <person name="Itoh T."/>
            <person name="Niimura Y."/>
            <person name="Fujii Y."/>
            <person name="Habara T."/>
            <person name="Sakai H."/>
            <person name="Sato Y."/>
            <person name="Wilson G."/>
            <person name="Kumar K."/>
            <person name="McCouch S."/>
            <person name="Juretic N."/>
            <person name="Hoen D."/>
            <person name="Wright S."/>
            <person name="Bruskiewich R."/>
            <person name="Bureau T."/>
            <person name="Miyao A."/>
            <person name="Hirochika H."/>
            <person name="Nishikawa T."/>
            <person name="Kadowaki K."/>
            <person name="Sugiura M."/>
            <person name="Burr B."/>
            <person name="Sasaki T."/>
        </authorList>
    </citation>
    <scope>NUCLEOTIDE SEQUENCE [LARGE SCALE GENOMIC DNA]</scope>
    <source>
        <strain evidence="3">cv. Nipponbare</strain>
    </source>
</reference>
<feature type="region of interest" description="Disordered" evidence="1">
    <location>
        <begin position="1"/>
        <end position="21"/>
    </location>
</feature>
<feature type="region of interest" description="Disordered" evidence="1">
    <location>
        <begin position="38"/>
        <end position="123"/>
    </location>
</feature>
<dbReference type="eggNOG" id="ENOG502R7AR">
    <property type="taxonomic scope" value="Eukaryota"/>
</dbReference>
<dbReference type="EMBL" id="AP014957">
    <property type="protein sequence ID" value="BAS71530.1"/>
    <property type="molecule type" value="Genomic_DNA"/>
</dbReference>
<dbReference type="PaxDb" id="39947-A0A0P0V0Z8"/>
<gene>
    <name evidence="2" type="ordered locus">Os01g0274201</name>
    <name evidence="2" type="ORF">OSNPB_010274201</name>
</gene>
<protein>
    <submittedName>
        <fullName evidence="2">Os01g0274201 protein</fullName>
    </submittedName>
</protein>
<feature type="non-terminal residue" evidence="2">
    <location>
        <position position="123"/>
    </location>
</feature>
<reference evidence="2 3" key="2">
    <citation type="journal article" date="2013" name="Plant Cell Physiol.">
        <title>Rice Annotation Project Database (RAP-DB): an integrative and interactive database for rice genomics.</title>
        <authorList>
            <person name="Sakai H."/>
            <person name="Lee S.S."/>
            <person name="Tanaka T."/>
            <person name="Numa H."/>
            <person name="Kim J."/>
            <person name="Kawahara Y."/>
            <person name="Wakimoto H."/>
            <person name="Yang C.C."/>
            <person name="Iwamoto M."/>
            <person name="Abe T."/>
            <person name="Yamada Y."/>
            <person name="Muto A."/>
            <person name="Inokuchi H."/>
            <person name="Ikemura T."/>
            <person name="Matsumoto T."/>
            <person name="Sasaki T."/>
            <person name="Itoh T."/>
        </authorList>
    </citation>
    <scope>NUCLEOTIDE SEQUENCE [LARGE SCALE GENOMIC DNA]</scope>
    <source>
        <strain evidence="3">cv. Nipponbare</strain>
    </source>
</reference>
<dbReference type="InParanoid" id="A0A0P0V0Z8"/>
<evidence type="ECO:0000256" key="1">
    <source>
        <dbReference type="SAM" id="MobiDB-lite"/>
    </source>
</evidence>
<feature type="non-terminal residue" evidence="2">
    <location>
        <position position="1"/>
    </location>
</feature>
<name>A0A0P0V0Z8_ORYSJ</name>
<accession>A0A0P0V0Z8</accession>